<dbReference type="EMBL" id="CP084931">
    <property type="protein sequence ID" value="USI74969.1"/>
    <property type="molecule type" value="Genomic_DNA"/>
</dbReference>
<dbReference type="Pfam" id="PF26607">
    <property type="entry name" value="DUF8189"/>
    <property type="match status" value="1"/>
</dbReference>
<comment type="similarity">
    <text evidence="1">Belongs to the peptidase C1 family.</text>
</comment>
<gene>
    <name evidence="3" type="ORF">LHA26_17530</name>
</gene>
<proteinExistence type="inferred from homology"/>
<evidence type="ECO:0000259" key="2">
    <source>
        <dbReference type="SMART" id="SM00645"/>
    </source>
</evidence>
<evidence type="ECO:0000256" key="1">
    <source>
        <dbReference type="ARBA" id="ARBA00008455"/>
    </source>
</evidence>
<name>A0ABY4XDP1_9SPHN</name>
<dbReference type="Gene3D" id="2.120.10.70">
    <property type="entry name" value="Fucose-specific lectin"/>
    <property type="match status" value="2"/>
</dbReference>
<keyword evidence="4" id="KW-1185">Reference proteome</keyword>
<organism evidence="3 4">
    <name type="scientific">Sphingomonas morindae</name>
    <dbReference type="NCBI Taxonomy" id="1541170"/>
    <lineage>
        <taxon>Bacteria</taxon>
        <taxon>Pseudomonadati</taxon>
        <taxon>Pseudomonadota</taxon>
        <taxon>Alphaproteobacteria</taxon>
        <taxon>Sphingomonadales</taxon>
        <taxon>Sphingomonadaceae</taxon>
        <taxon>Sphingomonas</taxon>
    </lineage>
</organism>
<dbReference type="PANTHER" id="PTHR12411">
    <property type="entry name" value="CYSTEINE PROTEASE FAMILY C1-RELATED"/>
    <property type="match status" value="1"/>
</dbReference>
<sequence>MAELDIHEVQQAVAEARAKWRVQAPPAGAARHPLGWNPAPGALVQAALQRTALLVRAPVAPGSAEGLGSSQAPLLGGPPRPPSFDWRSRKVIGPVTDQRWCGSCVSFATVGLVSAMAAIELGVQPPDLSEADQHFCSSHGAGCGGWNNHDALDQIRQRGVVGEADFPYMSAFDTPPVTTDPNDPNALWVAHCRGVADRPGKIWKITAFAAFSGDARKDYLAKVGPLVCGFQVYEDFDSYGGGLYTHVTGALRGGHAVLVIGYDDNAGCWICRNSWGSGFGGPADPDGTGAGFFRIGYGQCGIDNEPMYGATGVIPPSPSGWRGWWPVGNGQAAPNGAVFGVSRGPDQLDIFVPGAHGETNTAAWQPDFTSWHGWWQVQGGVAAPGSAVTAVSRSRDKLDIFTLGTDHRIYTAAWEPGFTGWHGWWPVLDLRGAPGSSVFGVSRSADKLDIFAVGADQGIYSAAWEPGFAGWHGWWRIQGGAAAPNSSVTAVSRSADKLDIFAVGTDHKVYTAAWEPGLGWRGWWPVLGGVAAPGSSVFATVRAPDHLDIFCVGTDRGVYTAAWEPGFTAWHGWWRIGTLRAMPGTSVHAVSRGLNKLDIFAVGEDGTICTAAWEPGLGWRGWWPILNGRSAPGSMVSAVVRAPDHLDVFAVGTDHKVWTAAWQP</sequence>
<dbReference type="InterPro" id="IPR038765">
    <property type="entry name" value="Papain-like_cys_pep_sf"/>
</dbReference>
<dbReference type="Proteomes" id="UP001056937">
    <property type="component" value="Chromosome 2"/>
</dbReference>
<dbReference type="InterPro" id="IPR039417">
    <property type="entry name" value="Peptidase_C1A_papain-like"/>
</dbReference>
<dbReference type="PROSITE" id="PS00639">
    <property type="entry name" value="THIOL_PROTEASE_HIS"/>
    <property type="match status" value="1"/>
</dbReference>
<dbReference type="SUPFAM" id="SSF89372">
    <property type="entry name" value="Fucose-specific lectin"/>
    <property type="match status" value="1"/>
</dbReference>
<protein>
    <recommendedName>
        <fullName evidence="2">Peptidase C1A papain C-terminal domain-containing protein</fullName>
    </recommendedName>
</protein>
<dbReference type="SUPFAM" id="SSF54001">
    <property type="entry name" value="Cysteine proteinases"/>
    <property type="match status" value="1"/>
</dbReference>
<dbReference type="CDD" id="cd02248">
    <property type="entry name" value="Peptidase_C1A"/>
    <property type="match status" value="1"/>
</dbReference>
<dbReference type="Pfam" id="PF00112">
    <property type="entry name" value="Peptidase_C1"/>
    <property type="match status" value="1"/>
</dbReference>
<dbReference type="InterPro" id="IPR058502">
    <property type="entry name" value="PLL-like_beta-prop"/>
</dbReference>
<accession>A0ABY4XDP1</accession>
<dbReference type="SMART" id="SM00645">
    <property type="entry name" value="Pept_C1"/>
    <property type="match status" value="1"/>
</dbReference>
<dbReference type="InterPro" id="IPR013128">
    <property type="entry name" value="Peptidase_C1A"/>
</dbReference>
<evidence type="ECO:0000313" key="4">
    <source>
        <dbReference type="Proteomes" id="UP001056937"/>
    </source>
</evidence>
<dbReference type="RefSeq" id="WP_252168783.1">
    <property type="nucleotide sequence ID" value="NZ_CP084931.1"/>
</dbReference>
<feature type="domain" description="Peptidase C1A papain C-terminal" evidence="2">
    <location>
        <begin position="80"/>
        <end position="310"/>
    </location>
</feature>
<evidence type="ECO:0000313" key="3">
    <source>
        <dbReference type="EMBL" id="USI74969.1"/>
    </source>
</evidence>
<reference evidence="3" key="1">
    <citation type="journal article" date="2022" name="Toxins">
        <title>Genomic Analysis of Sphingopyxis sp. USTB-05 for Biodegrading Cyanobacterial Hepatotoxins.</title>
        <authorList>
            <person name="Liu C."/>
            <person name="Xu Q."/>
            <person name="Zhao Z."/>
            <person name="Zhang H."/>
            <person name="Liu X."/>
            <person name="Yin C."/>
            <person name="Liu Y."/>
            <person name="Yan H."/>
        </authorList>
    </citation>
    <scope>NUCLEOTIDE SEQUENCE</scope>
    <source>
        <strain evidence="3">NBD5</strain>
    </source>
</reference>
<dbReference type="Gene3D" id="3.90.70.10">
    <property type="entry name" value="Cysteine proteinases"/>
    <property type="match status" value="1"/>
</dbReference>
<dbReference type="InterPro" id="IPR025660">
    <property type="entry name" value="Pept_his_AS"/>
</dbReference>
<dbReference type="InterPro" id="IPR000668">
    <property type="entry name" value="Peptidase_C1A_C"/>
</dbReference>